<name>A0A1G6XXR2_9BURK</name>
<dbReference type="STRING" id="187868.SAMN05192589_109142"/>
<proteinExistence type="predicted"/>
<reference evidence="1 2" key="1">
    <citation type="submission" date="2016-10" db="EMBL/GenBank/DDBJ databases">
        <authorList>
            <person name="de Groot N.N."/>
        </authorList>
    </citation>
    <scope>NUCLEOTIDE SEQUENCE [LARGE SCALE GENOMIC DNA]</scope>
    <source>
        <strain evidence="1 2">DSM 16619</strain>
    </source>
</reference>
<protein>
    <submittedName>
        <fullName evidence="1">Uncharacterized protein</fullName>
    </submittedName>
</protein>
<dbReference type="RefSeq" id="WP_092744574.1">
    <property type="nucleotide sequence ID" value="NZ_FMZC01000009.1"/>
</dbReference>
<dbReference type="OrthoDB" id="6000959at2"/>
<accession>A0A1G6XXR2</accession>
<sequence length="195" mass="21726">MLLKNLSASAADFANIVWPAIQHYPMVGGGKIRPVEANASRDFKDELDLLAGIDAWQVMNQPGAIRGLASRVQWTEENHRSFTIRYARPSGAETEYQKRLMALNARQDGYVFPHLTVQAFLTGQGGSLRSVAVVKTEDLMRAAQFIVTNAKTPRPAFYGMVPQPDGGQFLYLKWDYLAYKKVPMAIIDLEKPVPA</sequence>
<evidence type="ECO:0000313" key="2">
    <source>
        <dbReference type="Proteomes" id="UP000198781"/>
    </source>
</evidence>
<keyword evidence="2" id="KW-1185">Reference proteome</keyword>
<dbReference type="AlphaFoldDB" id="A0A1G6XXR2"/>
<dbReference type="Proteomes" id="UP000198781">
    <property type="component" value="Unassembled WGS sequence"/>
</dbReference>
<dbReference type="EMBL" id="FMZC01000009">
    <property type="protein sequence ID" value="SDD82802.1"/>
    <property type="molecule type" value="Genomic_DNA"/>
</dbReference>
<gene>
    <name evidence="1" type="ORF">SAMN05192589_109142</name>
</gene>
<evidence type="ECO:0000313" key="1">
    <source>
        <dbReference type="EMBL" id="SDD82802.1"/>
    </source>
</evidence>
<organism evidence="1 2">
    <name type="scientific">Paracidovorax valerianellae</name>
    <dbReference type="NCBI Taxonomy" id="187868"/>
    <lineage>
        <taxon>Bacteria</taxon>
        <taxon>Pseudomonadati</taxon>
        <taxon>Pseudomonadota</taxon>
        <taxon>Betaproteobacteria</taxon>
        <taxon>Burkholderiales</taxon>
        <taxon>Comamonadaceae</taxon>
        <taxon>Paracidovorax</taxon>
    </lineage>
</organism>